<dbReference type="InterPro" id="IPR014203">
    <property type="entry name" value="Spore_V_AC"/>
</dbReference>
<dbReference type="PANTHER" id="PTHR38450:SF1">
    <property type="entry name" value="STAGE V SPORULATION PROTEIN AC"/>
    <property type="match status" value="1"/>
</dbReference>
<dbReference type="InterPro" id="IPR005562">
    <property type="entry name" value="SpoVA"/>
</dbReference>
<sequence>MISPKEYNKIVTKNSPKSKLFVNCIKAFLIGGAICTIGQGFTDLYAMLGAAEKDSKTLCSVTLIFIGILLTAIGVYDKIAKHGGAGTLVPITGFANAVSSPAIEFKSEGYIAGLGAKLFIIAGPVIVYGVSASIIYGFVLWILSLFGVRLF</sequence>
<comment type="caution">
    <text evidence="2">The sequence shown here is derived from an EMBL/GenBank/DDBJ whole genome shotgun (WGS) entry which is preliminary data.</text>
</comment>
<evidence type="ECO:0000313" key="2">
    <source>
        <dbReference type="EMBL" id="MBC5728749.1"/>
    </source>
</evidence>
<dbReference type="PANTHER" id="PTHR38450">
    <property type="entry name" value="STAGE V SPORULATION PROTEIN AC-RELATED"/>
    <property type="match status" value="1"/>
</dbReference>
<keyword evidence="1" id="KW-1133">Transmembrane helix</keyword>
<keyword evidence="1" id="KW-0472">Membrane</keyword>
<evidence type="ECO:0000313" key="3">
    <source>
        <dbReference type="Proteomes" id="UP000636755"/>
    </source>
</evidence>
<gene>
    <name evidence="2" type="primary">spoVAC</name>
    <name evidence="2" type="ORF">H8R91_09525</name>
</gene>
<keyword evidence="1" id="KW-0812">Transmembrane</keyword>
<dbReference type="Proteomes" id="UP000636755">
    <property type="component" value="Unassembled WGS sequence"/>
</dbReference>
<keyword evidence="3" id="KW-1185">Reference proteome</keyword>
<dbReference type="EMBL" id="JACOPS010000004">
    <property type="protein sequence ID" value="MBC5728749.1"/>
    <property type="molecule type" value="Genomic_DNA"/>
</dbReference>
<feature type="transmembrane region" description="Helical" evidence="1">
    <location>
        <begin position="20"/>
        <end position="46"/>
    </location>
</feature>
<feature type="transmembrane region" description="Helical" evidence="1">
    <location>
        <begin position="125"/>
        <end position="148"/>
    </location>
</feature>
<dbReference type="NCBIfam" id="TIGR02838">
    <property type="entry name" value="spore_V_AC"/>
    <property type="match status" value="1"/>
</dbReference>
<feature type="transmembrane region" description="Helical" evidence="1">
    <location>
        <begin position="58"/>
        <end position="76"/>
    </location>
</feature>
<accession>A0ABR7HMI9</accession>
<evidence type="ECO:0000256" key="1">
    <source>
        <dbReference type="SAM" id="Phobius"/>
    </source>
</evidence>
<proteinExistence type="predicted"/>
<dbReference type="Pfam" id="PF03862">
    <property type="entry name" value="SpoVAC_SpoVAEB"/>
    <property type="match status" value="1"/>
</dbReference>
<reference evidence="2 3" key="1">
    <citation type="submission" date="2020-08" db="EMBL/GenBank/DDBJ databases">
        <title>Genome public.</title>
        <authorList>
            <person name="Liu C."/>
            <person name="Sun Q."/>
        </authorList>
    </citation>
    <scope>NUCLEOTIDE SEQUENCE [LARGE SCALE GENOMIC DNA]</scope>
    <source>
        <strain evidence="2 3">NSJ-71</strain>
    </source>
</reference>
<organism evidence="2 3">
    <name type="scientific">Ruminococcus intestinalis</name>
    <dbReference type="NCBI Taxonomy" id="2763066"/>
    <lineage>
        <taxon>Bacteria</taxon>
        <taxon>Bacillati</taxon>
        <taxon>Bacillota</taxon>
        <taxon>Clostridia</taxon>
        <taxon>Eubacteriales</taxon>
        <taxon>Oscillospiraceae</taxon>
        <taxon>Ruminococcus</taxon>
    </lineage>
</organism>
<dbReference type="RefSeq" id="WP_022234008.1">
    <property type="nucleotide sequence ID" value="NZ_JACOPS010000004.1"/>
</dbReference>
<name>A0ABR7HMI9_9FIRM</name>
<protein>
    <submittedName>
        <fullName evidence="2">Stage V sporulation protein AC</fullName>
    </submittedName>
</protein>